<dbReference type="Gene3D" id="3.40.630.30">
    <property type="match status" value="1"/>
</dbReference>
<dbReference type="PROSITE" id="PS51186">
    <property type="entry name" value="GNAT"/>
    <property type="match status" value="1"/>
</dbReference>
<evidence type="ECO:0000313" key="5">
    <source>
        <dbReference type="EMBL" id="QQT00812.1"/>
    </source>
</evidence>
<evidence type="ECO:0000256" key="3">
    <source>
        <dbReference type="ARBA" id="ARBA00038502"/>
    </source>
</evidence>
<dbReference type="InterPro" id="IPR000182">
    <property type="entry name" value="GNAT_dom"/>
</dbReference>
<reference evidence="5 6" key="1">
    <citation type="submission" date="2021-01" db="EMBL/GenBank/DDBJ databases">
        <title>FDA dAtabase for Regulatory Grade micrObial Sequences (FDA-ARGOS): Supporting development and validation of Infectious Disease Dx tests.</title>
        <authorList>
            <person name="Nelson B."/>
            <person name="Plummer A."/>
            <person name="Tallon L."/>
            <person name="Sadzewicz L."/>
            <person name="Zhao X."/>
            <person name="Boylan J."/>
            <person name="Ott S."/>
            <person name="Bowen H."/>
            <person name="Vavikolanu K."/>
            <person name="Mehta A."/>
            <person name="Aluvathingal J."/>
            <person name="Nadendla S."/>
            <person name="Myers T."/>
            <person name="Yan Y."/>
            <person name="Sichtig H."/>
        </authorList>
    </citation>
    <scope>NUCLEOTIDE SEQUENCE [LARGE SCALE GENOMIC DNA]</scope>
    <source>
        <strain evidence="5 6">FDAARGOS_1161</strain>
    </source>
</reference>
<dbReference type="PANTHER" id="PTHR43792:SF8">
    <property type="entry name" value="[RIBOSOMAL PROTEIN US5]-ALANINE N-ACETYLTRANSFERASE"/>
    <property type="match status" value="1"/>
</dbReference>
<organism evidence="5 6">
    <name type="scientific">Peribacillus psychrosaccharolyticus</name>
    <name type="common">Bacillus psychrosaccharolyticus</name>
    <dbReference type="NCBI Taxonomy" id="1407"/>
    <lineage>
        <taxon>Bacteria</taxon>
        <taxon>Bacillati</taxon>
        <taxon>Bacillota</taxon>
        <taxon>Bacilli</taxon>
        <taxon>Bacillales</taxon>
        <taxon>Bacillaceae</taxon>
        <taxon>Peribacillus</taxon>
    </lineage>
</organism>
<dbReference type="InterPro" id="IPR016181">
    <property type="entry name" value="Acyl_CoA_acyltransferase"/>
</dbReference>
<dbReference type="RefSeq" id="WP_201647854.1">
    <property type="nucleotide sequence ID" value="NZ_CP068053.1"/>
</dbReference>
<dbReference type="AlphaFoldDB" id="A0A974NMV0"/>
<evidence type="ECO:0000259" key="4">
    <source>
        <dbReference type="PROSITE" id="PS51186"/>
    </source>
</evidence>
<evidence type="ECO:0000256" key="2">
    <source>
        <dbReference type="ARBA" id="ARBA00023315"/>
    </source>
</evidence>
<accession>A0A974NMV0</accession>
<feature type="domain" description="N-acetyltransferase" evidence="4">
    <location>
        <begin position="30"/>
        <end position="178"/>
    </location>
</feature>
<keyword evidence="6" id="KW-1185">Reference proteome</keyword>
<dbReference type="KEGG" id="ppsr:I6J18_02495"/>
<evidence type="ECO:0000256" key="1">
    <source>
        <dbReference type="ARBA" id="ARBA00022679"/>
    </source>
</evidence>
<dbReference type="InterPro" id="IPR051531">
    <property type="entry name" value="N-acetyltransferase"/>
</dbReference>
<evidence type="ECO:0000313" key="6">
    <source>
        <dbReference type="Proteomes" id="UP000595254"/>
    </source>
</evidence>
<dbReference type="Proteomes" id="UP000595254">
    <property type="component" value="Chromosome"/>
</dbReference>
<dbReference type="SUPFAM" id="SSF55729">
    <property type="entry name" value="Acyl-CoA N-acyltransferases (Nat)"/>
    <property type="match status" value="1"/>
</dbReference>
<keyword evidence="2" id="KW-0012">Acyltransferase</keyword>
<gene>
    <name evidence="5" type="ORF">I6J18_02495</name>
</gene>
<dbReference type="Pfam" id="PF13302">
    <property type="entry name" value="Acetyltransf_3"/>
    <property type="match status" value="1"/>
</dbReference>
<dbReference type="GO" id="GO:0005737">
    <property type="term" value="C:cytoplasm"/>
    <property type="evidence" value="ECO:0007669"/>
    <property type="project" value="TreeGrafter"/>
</dbReference>
<comment type="similarity">
    <text evidence="3">Belongs to the acetyltransferase family. RimJ subfamily.</text>
</comment>
<proteinExistence type="inferred from homology"/>
<name>A0A974NMV0_PERPY</name>
<dbReference type="GO" id="GO:0008999">
    <property type="term" value="F:protein-N-terminal-alanine acetyltransferase activity"/>
    <property type="evidence" value="ECO:0007669"/>
    <property type="project" value="TreeGrafter"/>
</dbReference>
<dbReference type="EMBL" id="CP068053">
    <property type="protein sequence ID" value="QQT00812.1"/>
    <property type="molecule type" value="Genomic_DNA"/>
</dbReference>
<protein>
    <submittedName>
        <fullName evidence="5">GNAT family N-acetyltransferase</fullName>
    </submittedName>
</protein>
<sequence>MKIEGNRVFLKPLESKDAAVNVQLEVRNRLFFQEYSVDREEAYYTLEGQLERIKTSEENMKRDHSYSYGIFKRDSEELIGSIGLFKVERGPAHSCIMGYVLDKAHNGQGYMTETIPLLVNYAFEELQLHRIEAGVKPANLGSIRVLEKSGFHQEGIARKNLKINGKWEDHLILAIINEDM</sequence>
<keyword evidence="1" id="KW-0808">Transferase</keyword>
<dbReference type="PANTHER" id="PTHR43792">
    <property type="entry name" value="GNAT FAMILY, PUTATIVE (AFU_ORTHOLOGUE AFUA_3G00765)-RELATED-RELATED"/>
    <property type="match status" value="1"/>
</dbReference>